<evidence type="ECO:0000313" key="8">
    <source>
        <dbReference type="EMBL" id="XCG63521.1"/>
    </source>
</evidence>
<dbReference type="InterPro" id="IPR013249">
    <property type="entry name" value="RNA_pol_sigma70_r4_t2"/>
</dbReference>
<dbReference type="Gene3D" id="1.10.1740.10">
    <property type="match status" value="1"/>
</dbReference>
<name>A0AAU8DPC1_9ACTN</name>
<evidence type="ECO:0000256" key="4">
    <source>
        <dbReference type="ARBA" id="ARBA00023163"/>
    </source>
</evidence>
<dbReference type="InterPro" id="IPR007627">
    <property type="entry name" value="RNA_pol_sigma70_r2"/>
</dbReference>
<dbReference type="Gene3D" id="1.10.10.10">
    <property type="entry name" value="Winged helix-like DNA-binding domain superfamily/Winged helix DNA-binding domain"/>
    <property type="match status" value="1"/>
</dbReference>
<dbReference type="InterPro" id="IPR013325">
    <property type="entry name" value="RNA_pol_sigma_r2"/>
</dbReference>
<evidence type="ECO:0000256" key="3">
    <source>
        <dbReference type="ARBA" id="ARBA00023082"/>
    </source>
</evidence>
<keyword evidence="4" id="KW-0804">Transcription</keyword>
<accession>A0AAU8DPC1</accession>
<dbReference type="InterPro" id="IPR036388">
    <property type="entry name" value="WH-like_DNA-bd_sf"/>
</dbReference>
<dbReference type="GO" id="GO:0006352">
    <property type="term" value="P:DNA-templated transcription initiation"/>
    <property type="evidence" value="ECO:0007669"/>
    <property type="project" value="InterPro"/>
</dbReference>
<feature type="domain" description="DUF6596" evidence="7">
    <location>
        <begin position="190"/>
        <end position="290"/>
    </location>
</feature>
<evidence type="ECO:0000259" key="6">
    <source>
        <dbReference type="Pfam" id="PF08281"/>
    </source>
</evidence>
<evidence type="ECO:0000259" key="5">
    <source>
        <dbReference type="Pfam" id="PF04542"/>
    </source>
</evidence>
<dbReference type="Pfam" id="PF04542">
    <property type="entry name" value="Sigma70_r2"/>
    <property type="match status" value="1"/>
</dbReference>
<keyword evidence="3" id="KW-0731">Sigma factor</keyword>
<dbReference type="InterPro" id="IPR046531">
    <property type="entry name" value="DUF6596"/>
</dbReference>
<dbReference type="InterPro" id="IPR013324">
    <property type="entry name" value="RNA_pol_sigma_r3/r4-like"/>
</dbReference>
<dbReference type="EMBL" id="CP159218">
    <property type="protein sequence ID" value="XCG63521.1"/>
    <property type="molecule type" value="Genomic_DNA"/>
</dbReference>
<dbReference type="SUPFAM" id="SSF88946">
    <property type="entry name" value="Sigma2 domain of RNA polymerase sigma factors"/>
    <property type="match status" value="1"/>
</dbReference>
<reference evidence="8" key="1">
    <citation type="submission" date="2024-05" db="EMBL/GenBank/DDBJ databases">
        <authorList>
            <person name="Cai S.Y."/>
            <person name="Jin L.M."/>
            <person name="Li H.R."/>
        </authorList>
    </citation>
    <scope>NUCLEOTIDE SEQUENCE</scope>
    <source>
        <strain evidence="8">A5-74</strain>
    </source>
</reference>
<evidence type="ECO:0000256" key="2">
    <source>
        <dbReference type="ARBA" id="ARBA00023015"/>
    </source>
</evidence>
<feature type="domain" description="RNA polymerase sigma factor 70 region 4 type 2" evidence="6">
    <location>
        <begin position="121"/>
        <end position="172"/>
    </location>
</feature>
<feature type="domain" description="RNA polymerase sigma-70 region 2" evidence="5">
    <location>
        <begin position="23"/>
        <end position="83"/>
    </location>
</feature>
<dbReference type="Pfam" id="PF08281">
    <property type="entry name" value="Sigma70_r4_2"/>
    <property type="match status" value="1"/>
</dbReference>
<dbReference type="GO" id="GO:0016987">
    <property type="term" value="F:sigma factor activity"/>
    <property type="evidence" value="ECO:0007669"/>
    <property type="project" value="UniProtKB-KW"/>
</dbReference>
<organism evidence="8">
    <name type="scientific">Nakamurella sp. A5-74</name>
    <dbReference type="NCBI Taxonomy" id="3158264"/>
    <lineage>
        <taxon>Bacteria</taxon>
        <taxon>Bacillati</taxon>
        <taxon>Actinomycetota</taxon>
        <taxon>Actinomycetes</taxon>
        <taxon>Nakamurellales</taxon>
        <taxon>Nakamurellaceae</taxon>
        <taxon>Nakamurella</taxon>
    </lineage>
</organism>
<dbReference type="PANTHER" id="PTHR47756">
    <property type="entry name" value="BLL6612 PROTEIN-RELATED"/>
    <property type="match status" value="1"/>
</dbReference>
<dbReference type="SUPFAM" id="SSF88659">
    <property type="entry name" value="Sigma3 and sigma4 domains of RNA polymerase sigma factors"/>
    <property type="match status" value="1"/>
</dbReference>
<dbReference type="AlphaFoldDB" id="A0AAU8DPC1"/>
<proteinExistence type="inferred from homology"/>
<dbReference type="PANTHER" id="PTHR47756:SF1">
    <property type="entry name" value="BLL0085 PROTEIN"/>
    <property type="match status" value="1"/>
</dbReference>
<evidence type="ECO:0000259" key="7">
    <source>
        <dbReference type="Pfam" id="PF20239"/>
    </source>
</evidence>
<dbReference type="RefSeq" id="WP_353649136.1">
    <property type="nucleotide sequence ID" value="NZ_CP159218.1"/>
</dbReference>
<dbReference type="Pfam" id="PF20239">
    <property type="entry name" value="DUF6596"/>
    <property type="match status" value="1"/>
</dbReference>
<comment type="similarity">
    <text evidence="1">Belongs to the sigma-70 factor family. ECF subfamily.</text>
</comment>
<protein>
    <submittedName>
        <fullName evidence="8">DUF6596 domain-containing protein</fullName>
    </submittedName>
</protein>
<keyword evidence="2" id="KW-0805">Transcription regulation</keyword>
<gene>
    <name evidence="8" type="ORF">ABLG96_20385</name>
</gene>
<dbReference type="GO" id="GO:0003677">
    <property type="term" value="F:DNA binding"/>
    <property type="evidence" value="ECO:0007669"/>
    <property type="project" value="InterPro"/>
</dbReference>
<sequence length="435" mass="46789">MTTPTHDPPAGRVEAVWRIEAARLVAGLARITGDLGTAEDLAQDALVAALEHWPTSGVPPNPGGWLMTTAKNRAVDGFRRDARHRAAVETIGRGTPGAIDDQDAVDDALDDPIGDDVLRLLFTACHPVLTREYRVALTLRCLTGLRTDEIGRAFLIPESVAGQRISRAKKTLRDKGVRFEMPGGEEISTRLATVLEVIYLVFNEGYSATAGDDWMRPALSIEALRLARLTAALMPSEAEAHGLTALLELTQSRASARTGPDGRPVLLQHQDRRRWDPLLIRRGLSALAEAHGCHGPFGRYTLQAEIAAAHTTALTADETDWPRIAALYDALAVVWPTPVVQLNRAMAHGRAVGPDAGLALLDTVDTAALQGYPQLPGVRGELLDLAGRRDQAAAAFDQAAALTRNVQERELFAGRAAEIRAQRPPVPAVKSGPDP</sequence>
<evidence type="ECO:0000256" key="1">
    <source>
        <dbReference type="ARBA" id="ARBA00010641"/>
    </source>
</evidence>